<accession>A0A426ZM24</accession>
<feature type="domain" description="KIB1-4 beta-propeller" evidence="1">
    <location>
        <begin position="86"/>
        <end position="365"/>
    </location>
</feature>
<dbReference type="InterPro" id="IPR050942">
    <property type="entry name" value="F-box_BR-signaling"/>
</dbReference>
<name>A0A426ZM24_ENSVE</name>
<gene>
    <name evidence="2" type="ORF">B296_00015640</name>
</gene>
<organism evidence="2 3">
    <name type="scientific">Ensete ventricosum</name>
    <name type="common">Abyssinian banana</name>
    <name type="synonym">Musa ensete</name>
    <dbReference type="NCBI Taxonomy" id="4639"/>
    <lineage>
        <taxon>Eukaryota</taxon>
        <taxon>Viridiplantae</taxon>
        <taxon>Streptophyta</taxon>
        <taxon>Embryophyta</taxon>
        <taxon>Tracheophyta</taxon>
        <taxon>Spermatophyta</taxon>
        <taxon>Magnoliopsida</taxon>
        <taxon>Liliopsida</taxon>
        <taxon>Zingiberales</taxon>
        <taxon>Musaceae</taxon>
        <taxon>Ensete</taxon>
    </lineage>
</organism>
<comment type="caution">
    <text evidence="2">The sequence shown here is derived from an EMBL/GenBank/DDBJ whole genome shotgun (WGS) entry which is preliminary data.</text>
</comment>
<dbReference type="Pfam" id="PF03478">
    <property type="entry name" value="Beta-prop_KIB1-4"/>
    <property type="match status" value="1"/>
</dbReference>
<evidence type="ECO:0000259" key="1">
    <source>
        <dbReference type="Pfam" id="PF03478"/>
    </source>
</evidence>
<dbReference type="PANTHER" id="PTHR44259:SF114">
    <property type="entry name" value="OS06G0707300 PROTEIN"/>
    <property type="match status" value="1"/>
</dbReference>
<dbReference type="EMBL" id="AMZH03005982">
    <property type="protein sequence ID" value="RRT64981.1"/>
    <property type="molecule type" value="Genomic_DNA"/>
</dbReference>
<protein>
    <recommendedName>
        <fullName evidence="1">KIB1-4 beta-propeller domain-containing protein</fullName>
    </recommendedName>
</protein>
<dbReference type="Proteomes" id="UP000287651">
    <property type="component" value="Unassembled WGS sequence"/>
</dbReference>
<dbReference type="PANTHER" id="PTHR44259">
    <property type="entry name" value="OS07G0183000 PROTEIN-RELATED"/>
    <property type="match status" value="1"/>
</dbReference>
<dbReference type="AlphaFoldDB" id="A0A426ZM24"/>
<proteinExistence type="predicted"/>
<sequence length="426" mass="46573">MADHVPRVAMWAGLRQHLLKLTSSFLRNASDYIRFRAVCKCWRSAVPPGPRHLPTQLPFLLCLSTPEPRNSSAFCLADAFNGSMRRLPHTTSMYCIGSSYGWLILISEATSAVSLFNPVTAEDIPLPRLSTLPSSVLLLFYQSSDGIGSYLIKTDNPDIPVQSNAIVNKAVLSSDPTLDRDFVAIVFLDGIHKRCFTCRPGDSSWNDNVNEPLNDLHWIFPGVPQAFNQLDVVPYGHRKLCAVYNNNDNLAVFDVDPGPPGRATMIAWNSMPPCVPRGGPSTHLIGTAGELLLVTEVYKRSATGINTWSFRVFRLDPGDGDRPAKAIEVEDIGDRILFLGTSHSVCVAAGDFPGFLGNAIYFVKEEKMSLEGEDTLVSTVSVVNLGNGEITEVIESGGAEPDGLEWLSDRLDVPWWVAPNLGSVSN</sequence>
<evidence type="ECO:0000313" key="3">
    <source>
        <dbReference type="Proteomes" id="UP000287651"/>
    </source>
</evidence>
<dbReference type="InterPro" id="IPR005174">
    <property type="entry name" value="KIB1-4_b-propeller"/>
</dbReference>
<evidence type="ECO:0000313" key="2">
    <source>
        <dbReference type="EMBL" id="RRT64981.1"/>
    </source>
</evidence>
<reference evidence="2 3" key="1">
    <citation type="journal article" date="2014" name="Agronomy (Basel)">
        <title>A Draft Genome Sequence for Ensete ventricosum, the Drought-Tolerant Tree Against Hunger.</title>
        <authorList>
            <person name="Harrison J."/>
            <person name="Moore K.A."/>
            <person name="Paszkiewicz K."/>
            <person name="Jones T."/>
            <person name="Grant M."/>
            <person name="Ambacheew D."/>
            <person name="Muzemil S."/>
            <person name="Studholme D.J."/>
        </authorList>
    </citation>
    <scope>NUCLEOTIDE SEQUENCE [LARGE SCALE GENOMIC DNA]</scope>
</reference>